<proteinExistence type="predicted"/>
<evidence type="ECO:0000256" key="2">
    <source>
        <dbReference type="SAM" id="SignalP"/>
    </source>
</evidence>
<comment type="caution">
    <text evidence="3">The sequence shown here is derived from an EMBL/GenBank/DDBJ whole genome shotgun (WGS) entry which is preliminary data.</text>
</comment>
<name>A0ABD3P5H1_9STRA</name>
<gene>
    <name evidence="3" type="ORF">ACHAWO_011015</name>
</gene>
<keyword evidence="4" id="KW-1185">Reference proteome</keyword>
<protein>
    <submittedName>
        <fullName evidence="3">Uncharacterized protein</fullName>
    </submittedName>
</protein>
<keyword evidence="2" id="KW-0732">Signal</keyword>
<dbReference type="AlphaFoldDB" id="A0ABD3P5H1"/>
<feature type="compositionally biased region" description="Basic and acidic residues" evidence="1">
    <location>
        <begin position="44"/>
        <end position="57"/>
    </location>
</feature>
<dbReference type="EMBL" id="JALLPJ020000781">
    <property type="protein sequence ID" value="KAL3783086.1"/>
    <property type="molecule type" value="Genomic_DNA"/>
</dbReference>
<feature type="compositionally biased region" description="Polar residues" evidence="1">
    <location>
        <begin position="60"/>
        <end position="70"/>
    </location>
</feature>
<organism evidence="3 4">
    <name type="scientific">Cyclotella atomus</name>
    <dbReference type="NCBI Taxonomy" id="382360"/>
    <lineage>
        <taxon>Eukaryota</taxon>
        <taxon>Sar</taxon>
        <taxon>Stramenopiles</taxon>
        <taxon>Ochrophyta</taxon>
        <taxon>Bacillariophyta</taxon>
        <taxon>Coscinodiscophyceae</taxon>
        <taxon>Thalassiosirophycidae</taxon>
        <taxon>Stephanodiscales</taxon>
        <taxon>Stephanodiscaceae</taxon>
        <taxon>Cyclotella</taxon>
    </lineage>
</organism>
<feature type="chain" id="PRO_5044883619" evidence="2">
    <location>
        <begin position="30"/>
        <end position="347"/>
    </location>
</feature>
<evidence type="ECO:0000313" key="4">
    <source>
        <dbReference type="Proteomes" id="UP001530400"/>
    </source>
</evidence>
<evidence type="ECO:0000256" key="1">
    <source>
        <dbReference type="SAM" id="MobiDB-lite"/>
    </source>
</evidence>
<dbReference type="Proteomes" id="UP001530400">
    <property type="component" value="Unassembled WGS sequence"/>
</dbReference>
<feature type="signal peptide" evidence="2">
    <location>
        <begin position="1"/>
        <end position="29"/>
    </location>
</feature>
<evidence type="ECO:0000313" key="3">
    <source>
        <dbReference type="EMBL" id="KAL3783086.1"/>
    </source>
</evidence>
<sequence>MTEPQQQSAAARRQFLCCLLLMIWLTSSAQSNEKVLSANTTLPHEAKPDDETSKLDTSEDNLNSNAGNKTSHVDERAYEEDDKSQSALNSSNTLPKDDGKPKQQTPKYDDEQTYLDLFGERAKELLTQHIIPTTDSICRWDWRMGRCEPYCECGYYFLWGDYHLGRSCRLRSKFISIQSQEVKTSAASLEDAWQQWADHMDDPDAFASFVDSGNEAKKSQHEVNECSLPPESRYTQGVYYLTKLLGHGTIVFHHFKKAKHHAVRLAAEAATHGIVKFNRSRENACTGLKRMIEERERERNQPVVLTKRGSIWIRRLCGTGNNTAVQHSMEDQDQASIIDECSNHECT</sequence>
<feature type="compositionally biased region" description="Polar residues" evidence="1">
    <location>
        <begin position="85"/>
        <end position="94"/>
    </location>
</feature>
<reference evidence="3 4" key="1">
    <citation type="submission" date="2024-10" db="EMBL/GenBank/DDBJ databases">
        <title>Updated reference genomes for cyclostephanoid diatoms.</title>
        <authorList>
            <person name="Roberts W.R."/>
            <person name="Alverson A.J."/>
        </authorList>
    </citation>
    <scope>NUCLEOTIDE SEQUENCE [LARGE SCALE GENOMIC DNA]</scope>
    <source>
        <strain evidence="3 4">AJA010-31</strain>
    </source>
</reference>
<feature type="region of interest" description="Disordered" evidence="1">
    <location>
        <begin position="39"/>
        <end position="110"/>
    </location>
</feature>
<accession>A0ABD3P5H1</accession>